<protein>
    <submittedName>
        <fullName evidence="3">CAAX amino protease</fullName>
    </submittedName>
</protein>
<accession>A0A919XIY2</accession>
<keyword evidence="1" id="KW-0472">Membrane</keyword>
<dbReference type="GO" id="GO:0006508">
    <property type="term" value="P:proteolysis"/>
    <property type="evidence" value="ECO:0007669"/>
    <property type="project" value="UniProtKB-KW"/>
</dbReference>
<dbReference type="Proteomes" id="UP000679779">
    <property type="component" value="Unassembled WGS sequence"/>
</dbReference>
<comment type="caution">
    <text evidence="3">The sequence shown here is derived from an EMBL/GenBank/DDBJ whole genome shotgun (WGS) entry which is preliminary data.</text>
</comment>
<dbReference type="AlphaFoldDB" id="A0A919XIY2"/>
<keyword evidence="4" id="KW-1185">Reference proteome</keyword>
<evidence type="ECO:0000313" key="3">
    <source>
        <dbReference type="EMBL" id="GIO32594.1"/>
    </source>
</evidence>
<feature type="transmembrane region" description="Helical" evidence="1">
    <location>
        <begin position="197"/>
        <end position="217"/>
    </location>
</feature>
<evidence type="ECO:0000259" key="2">
    <source>
        <dbReference type="Pfam" id="PF02517"/>
    </source>
</evidence>
<proteinExistence type="predicted"/>
<dbReference type="EMBL" id="BORQ01000004">
    <property type="protein sequence ID" value="GIO32594.1"/>
    <property type="molecule type" value="Genomic_DNA"/>
</dbReference>
<keyword evidence="3" id="KW-0645">Protease</keyword>
<sequence length="297" mass="32826">MRSLKKSNTGIRSKTWMAAVILGWLALTVGLYAATAAGRLLEAAGTHETVVQLCKGGIISSISLAAVYCIQTKLLRGTWRDIFANSLRKGIIHFLTGAGLAIGLASFGFIIACWQGWISITQWHVSPQFTGNLAANIIFAFFYEALPEETVLRGFVYGTLKSKLHAALAFLCQLGMFLLVPISVACLQLLSGLETGNLINAEYVILLLCFGTTLQLLRNVTRSLWAPIGFHLAYLEISRFAVLQREQRLFTYHEPIPGTGELFVLFFMTIVVAAIILACLLTVRRFRANKRSRLRLL</sequence>
<dbReference type="GO" id="GO:0080120">
    <property type="term" value="P:CAAX-box protein maturation"/>
    <property type="evidence" value="ECO:0007669"/>
    <property type="project" value="UniProtKB-ARBA"/>
</dbReference>
<name>A0A919XIY2_9BACL</name>
<evidence type="ECO:0000256" key="1">
    <source>
        <dbReference type="SAM" id="Phobius"/>
    </source>
</evidence>
<feature type="domain" description="CAAX prenyl protease 2/Lysostaphin resistance protein A-like" evidence="2">
    <location>
        <begin position="132"/>
        <end position="233"/>
    </location>
</feature>
<dbReference type="GO" id="GO:0004175">
    <property type="term" value="F:endopeptidase activity"/>
    <property type="evidence" value="ECO:0007669"/>
    <property type="project" value="UniProtKB-ARBA"/>
</dbReference>
<dbReference type="Pfam" id="PF02517">
    <property type="entry name" value="Rce1-like"/>
    <property type="match status" value="1"/>
</dbReference>
<organism evidence="3 4">
    <name type="scientific">Paenibacillus albilobatus</name>
    <dbReference type="NCBI Taxonomy" id="2716884"/>
    <lineage>
        <taxon>Bacteria</taxon>
        <taxon>Bacillati</taxon>
        <taxon>Bacillota</taxon>
        <taxon>Bacilli</taxon>
        <taxon>Bacillales</taxon>
        <taxon>Paenibacillaceae</taxon>
        <taxon>Paenibacillus</taxon>
    </lineage>
</organism>
<dbReference type="InterPro" id="IPR003675">
    <property type="entry name" value="Rce1/LyrA-like_dom"/>
</dbReference>
<feature type="transmembrane region" description="Helical" evidence="1">
    <location>
        <begin position="262"/>
        <end position="283"/>
    </location>
</feature>
<evidence type="ECO:0000313" key="4">
    <source>
        <dbReference type="Proteomes" id="UP000679779"/>
    </source>
</evidence>
<feature type="transmembrane region" description="Helical" evidence="1">
    <location>
        <begin position="91"/>
        <end position="117"/>
    </location>
</feature>
<keyword evidence="1" id="KW-0812">Transmembrane</keyword>
<dbReference type="RefSeq" id="WP_160039494.1">
    <property type="nucleotide sequence ID" value="NZ_BORQ01000004.1"/>
</dbReference>
<reference evidence="3" key="1">
    <citation type="submission" date="2021-03" db="EMBL/GenBank/DDBJ databases">
        <title>Antimicrobial resistance genes in bacteria isolated from Japanese honey, and their potential for conferring macrolide and lincosamide resistance in the American foulbrood pathogen Paenibacillus larvae.</title>
        <authorList>
            <person name="Okamoto M."/>
            <person name="Kumagai M."/>
            <person name="Kanamori H."/>
            <person name="Takamatsu D."/>
        </authorList>
    </citation>
    <scope>NUCLEOTIDE SEQUENCE</scope>
    <source>
        <strain evidence="3">J2TS6</strain>
    </source>
</reference>
<gene>
    <name evidence="3" type="ORF">J2TS6_37350</name>
</gene>
<feature type="transmembrane region" description="Helical" evidence="1">
    <location>
        <begin position="49"/>
        <end position="70"/>
    </location>
</feature>
<keyword evidence="1" id="KW-1133">Transmembrane helix</keyword>
<feature type="transmembrane region" description="Helical" evidence="1">
    <location>
        <begin position="167"/>
        <end position="191"/>
    </location>
</feature>
<keyword evidence="3" id="KW-0378">Hydrolase</keyword>